<dbReference type="CDD" id="cd13441">
    <property type="entry name" value="CamS_repeat_1"/>
    <property type="match status" value="1"/>
</dbReference>
<keyword evidence="3" id="KW-1185">Reference proteome</keyword>
<reference evidence="2 3" key="1">
    <citation type="submission" date="2016-08" db="EMBL/GenBank/DDBJ databases">
        <title>Genome of Bacillus solimangrovi GH2-4.</title>
        <authorList>
            <person name="Lim S."/>
            <person name="Kim B.-C."/>
        </authorList>
    </citation>
    <scope>NUCLEOTIDE SEQUENCE [LARGE SCALE GENOMIC DNA]</scope>
    <source>
        <strain evidence="2 3">GH2-4</strain>
    </source>
</reference>
<dbReference type="PROSITE" id="PS51257">
    <property type="entry name" value="PROKAR_LIPOPROTEIN"/>
    <property type="match status" value="1"/>
</dbReference>
<evidence type="ECO:0000256" key="1">
    <source>
        <dbReference type="SAM" id="MobiDB-lite"/>
    </source>
</evidence>
<dbReference type="Proteomes" id="UP000095209">
    <property type="component" value="Unassembled WGS sequence"/>
</dbReference>
<sequence length="381" mass="43764">MRKAHIWFLVSLLLLTACTPRIEKEEEVVRETKESREHAIIPKYNLSGEHYRTILPFKPGETRGLIKSTVANRLDINELETGLMRLSQEYFNPEDYYFQEGQYLEEEEVIAWLGRKESGGENETPEGLNPPLAKGSSLKEVNESSPRYLSHILEHNFLKKNEEDKVELAGVSVALSLNSVHYYKQENGYDRQFDIPIEQIEENGKRIATEIVKRMRGMDGLKDVPIMISLFIEKPKESVVPGSYFAKTLVGQGDRSISKWETVGEEYVLFPSDYATNAYYDDATKMLNFTNDVERYFPNYVGVIGTGFYQDQQLQDLTITIPIQFYSQAEVIGFTEYLTGLIMEHFPPYISVKVYVESIGGQESLIVKEAGKEEPYVHIYQ</sequence>
<protein>
    <recommendedName>
        <fullName evidence="4">CamS family sex pheromone protein</fullName>
    </recommendedName>
</protein>
<comment type="caution">
    <text evidence="2">The sequence shown here is derived from an EMBL/GenBank/DDBJ whole genome shotgun (WGS) entry which is preliminary data.</text>
</comment>
<dbReference type="CDD" id="cd13440">
    <property type="entry name" value="CamS_repeat_2"/>
    <property type="match status" value="1"/>
</dbReference>
<dbReference type="STRING" id="1305675.BFG57_12110"/>
<accession>A0A1E5LH36</accession>
<feature type="region of interest" description="Disordered" evidence="1">
    <location>
        <begin position="117"/>
        <end position="140"/>
    </location>
</feature>
<dbReference type="InterPro" id="IPR011426">
    <property type="entry name" value="CamS"/>
</dbReference>
<name>A0A1E5LH36_9BACI</name>
<organism evidence="2 3">
    <name type="scientific">Bacillus solimangrovi</name>
    <dbReference type="NCBI Taxonomy" id="1305675"/>
    <lineage>
        <taxon>Bacteria</taxon>
        <taxon>Bacillati</taxon>
        <taxon>Bacillota</taxon>
        <taxon>Bacilli</taxon>
        <taxon>Bacillales</taxon>
        <taxon>Bacillaceae</taxon>
        <taxon>Bacillus</taxon>
    </lineage>
</organism>
<evidence type="ECO:0000313" key="2">
    <source>
        <dbReference type="EMBL" id="OEH93389.1"/>
    </source>
</evidence>
<gene>
    <name evidence="2" type="ORF">BFG57_12110</name>
</gene>
<dbReference type="Pfam" id="PF07537">
    <property type="entry name" value="CamS"/>
    <property type="match status" value="1"/>
</dbReference>
<dbReference type="PIRSF" id="PIRSF012509">
    <property type="entry name" value="CamS"/>
    <property type="match status" value="1"/>
</dbReference>
<dbReference type="RefSeq" id="WP_069716602.1">
    <property type="nucleotide sequence ID" value="NZ_MJEH01000012.1"/>
</dbReference>
<dbReference type="AlphaFoldDB" id="A0A1E5LH36"/>
<dbReference type="OrthoDB" id="9795361at2"/>
<dbReference type="Gene3D" id="3.10.570.10">
    <property type="entry name" value="sex pheromone staph- cam373 precursor domain"/>
    <property type="match status" value="1"/>
</dbReference>
<dbReference type="EMBL" id="MJEH01000012">
    <property type="protein sequence ID" value="OEH93389.1"/>
    <property type="molecule type" value="Genomic_DNA"/>
</dbReference>
<proteinExistence type="predicted"/>
<evidence type="ECO:0008006" key="4">
    <source>
        <dbReference type="Google" id="ProtNLM"/>
    </source>
</evidence>
<evidence type="ECO:0000313" key="3">
    <source>
        <dbReference type="Proteomes" id="UP000095209"/>
    </source>
</evidence>